<name>A0A5M9WJX0_PAEAM</name>
<evidence type="ECO:0000313" key="3">
    <source>
        <dbReference type="EMBL" id="KAA8782443.1"/>
    </source>
</evidence>
<evidence type="ECO:0000313" key="4">
    <source>
        <dbReference type="Proteomes" id="UP000323664"/>
    </source>
</evidence>
<protein>
    <recommendedName>
        <fullName evidence="2">Helicase XPB/Ssl2 N-terminal domain-containing protein</fullName>
    </recommendedName>
</protein>
<sequence length="631" mass="72496">MRMSDLEFEVEKSMQSKKLFDLASWSELTSAEQRVLGALFHKYAGQTFSSLLPSDVWAKEGLSGAEAKLAFAMLRRKQWIKSVYKSWGECSFHIPECHLAMLTLAYTGRVDCTVEPMAGSVRGVIKEGKPHIAGELLHLLAWIDKEGLPVTGKGTIHKRTVQKLSTLTIMSQEDFEPLEMIYEHKGRYPVHVVILLDMLLCLNLVQQTDRGFEIRQNKLQQWIKLSWFEMHGEVFRVCMERYGVSGSEMQHFRYQLAVLAPGVNQWCRVLCGSNAAFQGWLHALAGWGFGEIGKNENEEVVFRWLIHPIEFLNRGADCGVHLIDSLHKQEEIQSGKFYVQPDFEVMVPPDVPAEVCWRLEQYCERITRDHMSIYRLTKERMEIAAASGLKWVDIADFLQRHGQGELPDHVFATLKDWATVGELVQDKQSLFTLLLDSEGSHPEEQEQVVEVETIGVLGTSERIQMQDILVGGENPGHPEQRESESNRGSKHHFPFFYNGETQGLLQIPFMSGITANHDDAENDLGHEMNEKLAWNERKANVPETWHREWRKYHHSTARQIAIQAIDWQVKLGIQKGEDTFVLIPHQVEGHERWMLEGWRILDSSEAESRTEWRTFSPEGWDSIRLILPDDV</sequence>
<evidence type="ECO:0000256" key="1">
    <source>
        <dbReference type="SAM" id="MobiDB-lite"/>
    </source>
</evidence>
<comment type="caution">
    <text evidence="3">The sequence shown here is derived from an EMBL/GenBank/DDBJ whole genome shotgun (WGS) entry which is preliminary data.</text>
</comment>
<evidence type="ECO:0000259" key="2">
    <source>
        <dbReference type="Pfam" id="PF13625"/>
    </source>
</evidence>
<dbReference type="AlphaFoldDB" id="A0A5M9WJX0"/>
<accession>A0A5M9WJX0</accession>
<feature type="domain" description="Helicase XPB/Ssl2 N-terminal" evidence="2">
    <location>
        <begin position="338"/>
        <end position="418"/>
    </location>
</feature>
<feature type="compositionally biased region" description="Basic and acidic residues" evidence="1">
    <location>
        <begin position="476"/>
        <end position="487"/>
    </location>
</feature>
<dbReference type="InterPro" id="IPR032830">
    <property type="entry name" value="XPB/Ssl2_N"/>
</dbReference>
<dbReference type="EMBL" id="RIAS01000001">
    <property type="protein sequence ID" value="KAA8782443.1"/>
    <property type="molecule type" value="Genomic_DNA"/>
</dbReference>
<gene>
    <name evidence="3" type="ORF">EC604_01090</name>
</gene>
<feature type="region of interest" description="Disordered" evidence="1">
    <location>
        <begin position="471"/>
        <end position="490"/>
    </location>
</feature>
<dbReference type="Pfam" id="PF13625">
    <property type="entry name" value="Helicase_C_3"/>
    <property type="match status" value="1"/>
</dbReference>
<organism evidence="3 4">
    <name type="scientific">Paenibacillus amylolyticus</name>
    <dbReference type="NCBI Taxonomy" id="1451"/>
    <lineage>
        <taxon>Bacteria</taxon>
        <taxon>Bacillati</taxon>
        <taxon>Bacillota</taxon>
        <taxon>Bacilli</taxon>
        <taxon>Bacillales</taxon>
        <taxon>Paenibacillaceae</taxon>
        <taxon>Paenibacillus</taxon>
    </lineage>
</organism>
<reference evidence="3 4" key="1">
    <citation type="journal article" date="2019" name="J. Ind. Microbiol. Biotechnol.">
        <title>Paenibacillus amylolyticus 27C64 has a diverse set of carbohydrate-active enzymes and complete pectin deconstruction system.</title>
        <authorList>
            <person name="Keggi C."/>
            <person name="Doran-Peterson J."/>
        </authorList>
    </citation>
    <scope>NUCLEOTIDE SEQUENCE [LARGE SCALE GENOMIC DNA]</scope>
    <source>
        <strain evidence="3 4">27C64</strain>
    </source>
</reference>
<proteinExistence type="predicted"/>
<dbReference type="Proteomes" id="UP000323664">
    <property type="component" value="Unassembled WGS sequence"/>
</dbReference>